<dbReference type="GO" id="GO:0004673">
    <property type="term" value="F:protein histidine kinase activity"/>
    <property type="evidence" value="ECO:0007669"/>
    <property type="project" value="UniProtKB-EC"/>
</dbReference>
<dbReference type="SMART" id="SM00387">
    <property type="entry name" value="HATPase_c"/>
    <property type="match status" value="1"/>
</dbReference>
<evidence type="ECO:0000313" key="11">
    <source>
        <dbReference type="EMBL" id="MFC6786563.1"/>
    </source>
</evidence>
<keyword evidence="6" id="KW-0067">ATP-binding</keyword>
<evidence type="ECO:0000256" key="3">
    <source>
        <dbReference type="ARBA" id="ARBA00022679"/>
    </source>
</evidence>
<evidence type="ECO:0000256" key="5">
    <source>
        <dbReference type="ARBA" id="ARBA00022777"/>
    </source>
</evidence>
<keyword evidence="8" id="KW-1133">Transmembrane helix</keyword>
<keyword evidence="3" id="KW-0808">Transferase</keyword>
<feature type="domain" description="PAS" evidence="10">
    <location>
        <begin position="245"/>
        <end position="289"/>
    </location>
</feature>
<keyword evidence="4" id="KW-0547">Nucleotide-binding</keyword>
<dbReference type="Gene3D" id="3.30.565.10">
    <property type="entry name" value="Histidine kinase-like ATPase, C-terminal domain"/>
    <property type="match status" value="1"/>
</dbReference>
<dbReference type="InterPro" id="IPR004358">
    <property type="entry name" value="Sig_transdc_His_kin-like_C"/>
</dbReference>
<dbReference type="PROSITE" id="PS50109">
    <property type="entry name" value="HIS_KIN"/>
    <property type="match status" value="1"/>
</dbReference>
<feature type="transmembrane region" description="Helical" evidence="8">
    <location>
        <begin position="219"/>
        <end position="237"/>
    </location>
</feature>
<evidence type="ECO:0000313" key="12">
    <source>
        <dbReference type="Proteomes" id="UP001596443"/>
    </source>
</evidence>
<dbReference type="SUPFAM" id="SSF55874">
    <property type="entry name" value="ATPase domain of HSP90 chaperone/DNA topoisomerase II/histidine kinase"/>
    <property type="match status" value="1"/>
</dbReference>
<evidence type="ECO:0000256" key="8">
    <source>
        <dbReference type="SAM" id="Phobius"/>
    </source>
</evidence>
<dbReference type="PRINTS" id="PR00344">
    <property type="entry name" value="BCTRLSENSOR"/>
</dbReference>
<organism evidence="11 12">
    <name type="scientific">Halobaculum halobium</name>
    <dbReference type="NCBI Taxonomy" id="3032281"/>
    <lineage>
        <taxon>Archaea</taxon>
        <taxon>Methanobacteriati</taxon>
        <taxon>Methanobacteriota</taxon>
        <taxon>Stenosarchaea group</taxon>
        <taxon>Halobacteria</taxon>
        <taxon>Halobacteriales</taxon>
        <taxon>Haloferacaceae</taxon>
        <taxon>Halobaculum</taxon>
    </lineage>
</organism>
<dbReference type="InterPro" id="IPR003594">
    <property type="entry name" value="HATPase_dom"/>
</dbReference>
<keyword evidence="5 11" id="KW-0418">Kinase</keyword>
<sequence>MLLTAGGYVLPSGTLTAVMLVTVVVGTTAALLAWRERQEPGAVPLTAMLAGQVWWSVFFVFEFRAGTFAGKVFYSDIQWLGVVVIPVAWLLFALEYTGRDHYVRPRYVALLSVVPVVTVVLAATNASHDLLYLDTELVTEAGRQVLDRTGGPWYWVITGYTYLLGLLGSIPLLGLVRSDALPFRGQSLGLLVGTLAPWASNVLFLAGAVPVPSLDPTPVFFAVSGVAYLGAITRFRLLGTSPSANHRARRLVFERMREGAVVVDRHDYVVDLNEQAAEILDVDPREVLGSPAAEVIPRYEQLPEEGRASRHLTLGEGLQSRQYDATVTAVADFHDRSLGGVVSFHDVSDHLRRQQRLEVLNRVLRHNIRTETNLIYGNADLMDAEGAHVDAVKEGAMRIEAISDKARDVIDIFERGRQPGQSLMLTTVVEECIEEISDEYPTVTVDLEFGSGGDFADGPDAVDAADTADGASTDDPDDAAVSPVVTSVLKNVVENAAEHNTAADPWVRVRATCTEGVVEIRVADNGPGISDHERTALDRGNETPLDHGSGLGLWLIAWGTELADGDLTIDDRDGGGTVVTVRVPRIAAGSL</sequence>
<comment type="caution">
    <text evidence="11">The sequence shown here is derived from an EMBL/GenBank/DDBJ whole genome shotgun (WGS) entry which is preliminary data.</text>
</comment>
<dbReference type="InterPro" id="IPR050980">
    <property type="entry name" value="2C_sensor_his_kinase"/>
</dbReference>
<dbReference type="InterPro" id="IPR035965">
    <property type="entry name" value="PAS-like_dom_sf"/>
</dbReference>
<feature type="transmembrane region" description="Helical" evidence="8">
    <location>
        <begin position="12"/>
        <end position="34"/>
    </location>
</feature>
<evidence type="ECO:0000256" key="7">
    <source>
        <dbReference type="SAM" id="MobiDB-lite"/>
    </source>
</evidence>
<feature type="transmembrane region" description="Helical" evidence="8">
    <location>
        <begin position="153"/>
        <end position="176"/>
    </location>
</feature>
<feature type="domain" description="Histidine kinase" evidence="9">
    <location>
        <begin position="363"/>
        <end position="587"/>
    </location>
</feature>
<evidence type="ECO:0000256" key="2">
    <source>
        <dbReference type="ARBA" id="ARBA00012438"/>
    </source>
</evidence>
<feature type="transmembrane region" description="Helical" evidence="8">
    <location>
        <begin position="188"/>
        <end position="207"/>
    </location>
</feature>
<dbReference type="InterPro" id="IPR031621">
    <property type="entry name" value="HisKA_7TM"/>
</dbReference>
<protein>
    <recommendedName>
        <fullName evidence="2">histidine kinase</fullName>
        <ecNumber evidence="2">2.7.13.3</ecNumber>
    </recommendedName>
</protein>
<dbReference type="GeneID" id="81209644"/>
<keyword evidence="8" id="KW-0812">Transmembrane</keyword>
<proteinExistence type="predicted"/>
<feature type="transmembrane region" description="Helical" evidence="8">
    <location>
        <begin position="41"/>
        <end position="61"/>
    </location>
</feature>
<dbReference type="RefSeq" id="WP_284060787.1">
    <property type="nucleotide sequence ID" value="NZ_CP126158.1"/>
</dbReference>
<dbReference type="GO" id="GO:0005524">
    <property type="term" value="F:ATP binding"/>
    <property type="evidence" value="ECO:0007669"/>
    <property type="project" value="UniProtKB-KW"/>
</dbReference>
<keyword evidence="8" id="KW-0472">Membrane</keyword>
<dbReference type="NCBIfam" id="TIGR00229">
    <property type="entry name" value="sensory_box"/>
    <property type="match status" value="1"/>
</dbReference>
<dbReference type="AlphaFoldDB" id="A0ABD5TEZ5"/>
<dbReference type="Gene3D" id="3.30.450.20">
    <property type="entry name" value="PAS domain"/>
    <property type="match status" value="1"/>
</dbReference>
<feature type="compositionally biased region" description="Low complexity" evidence="7">
    <location>
        <begin position="456"/>
        <end position="471"/>
    </location>
</feature>
<evidence type="ECO:0000256" key="4">
    <source>
        <dbReference type="ARBA" id="ARBA00022741"/>
    </source>
</evidence>
<dbReference type="Pfam" id="PF16927">
    <property type="entry name" value="HisKA_7TM"/>
    <property type="match status" value="1"/>
</dbReference>
<evidence type="ECO:0000259" key="10">
    <source>
        <dbReference type="PROSITE" id="PS50112"/>
    </source>
</evidence>
<feature type="region of interest" description="Disordered" evidence="7">
    <location>
        <begin position="456"/>
        <end position="480"/>
    </location>
</feature>
<dbReference type="Pfam" id="PF02518">
    <property type="entry name" value="HATPase_c"/>
    <property type="match status" value="1"/>
</dbReference>
<gene>
    <name evidence="11" type="ORF">ACFQFD_11330</name>
</gene>
<dbReference type="EC" id="2.7.13.3" evidence="2"/>
<feature type="transmembrane region" description="Helical" evidence="8">
    <location>
        <begin position="77"/>
        <end position="96"/>
    </location>
</feature>
<evidence type="ECO:0000256" key="6">
    <source>
        <dbReference type="ARBA" id="ARBA00022840"/>
    </source>
</evidence>
<accession>A0ABD5TEZ5</accession>
<dbReference type="PROSITE" id="PS50112">
    <property type="entry name" value="PAS"/>
    <property type="match status" value="1"/>
</dbReference>
<dbReference type="EMBL" id="JBHSWX010000012">
    <property type="protein sequence ID" value="MFC6786563.1"/>
    <property type="molecule type" value="Genomic_DNA"/>
</dbReference>
<keyword evidence="12" id="KW-1185">Reference proteome</keyword>
<evidence type="ECO:0000256" key="1">
    <source>
        <dbReference type="ARBA" id="ARBA00000085"/>
    </source>
</evidence>
<name>A0ABD5TEZ5_9EURY</name>
<dbReference type="InterPro" id="IPR005467">
    <property type="entry name" value="His_kinase_dom"/>
</dbReference>
<dbReference type="PANTHER" id="PTHR44936">
    <property type="entry name" value="SENSOR PROTEIN CREC"/>
    <property type="match status" value="1"/>
</dbReference>
<reference evidence="11 12" key="1">
    <citation type="journal article" date="2019" name="Int. J. Syst. Evol. Microbiol.">
        <title>The Global Catalogue of Microorganisms (GCM) 10K type strain sequencing project: providing services to taxonomists for standard genome sequencing and annotation.</title>
        <authorList>
            <consortium name="The Broad Institute Genomics Platform"/>
            <consortium name="The Broad Institute Genome Sequencing Center for Infectious Disease"/>
            <person name="Wu L."/>
            <person name="Ma J."/>
        </authorList>
    </citation>
    <scope>NUCLEOTIDE SEQUENCE [LARGE SCALE GENOMIC DNA]</scope>
    <source>
        <strain evidence="11 12">SYNS20</strain>
    </source>
</reference>
<dbReference type="CDD" id="cd00130">
    <property type="entry name" value="PAS"/>
    <property type="match status" value="1"/>
</dbReference>
<dbReference type="PANTHER" id="PTHR44936:SF10">
    <property type="entry name" value="SENSOR PROTEIN RSTB"/>
    <property type="match status" value="1"/>
</dbReference>
<evidence type="ECO:0000259" key="9">
    <source>
        <dbReference type="PROSITE" id="PS50109"/>
    </source>
</evidence>
<feature type="transmembrane region" description="Helical" evidence="8">
    <location>
        <begin position="108"/>
        <end position="133"/>
    </location>
</feature>
<dbReference type="Proteomes" id="UP001596443">
    <property type="component" value="Unassembled WGS sequence"/>
</dbReference>
<comment type="catalytic activity">
    <reaction evidence="1">
        <text>ATP + protein L-histidine = ADP + protein N-phospho-L-histidine.</text>
        <dbReference type="EC" id="2.7.13.3"/>
    </reaction>
</comment>
<dbReference type="SUPFAM" id="SSF55785">
    <property type="entry name" value="PYP-like sensor domain (PAS domain)"/>
    <property type="match status" value="1"/>
</dbReference>
<dbReference type="InterPro" id="IPR036890">
    <property type="entry name" value="HATPase_C_sf"/>
</dbReference>
<dbReference type="SMART" id="SM00091">
    <property type="entry name" value="PAS"/>
    <property type="match status" value="1"/>
</dbReference>
<dbReference type="InterPro" id="IPR000014">
    <property type="entry name" value="PAS"/>
</dbReference>